<dbReference type="PROSITE" id="PS00108">
    <property type="entry name" value="PROTEIN_KINASE_ST"/>
    <property type="match status" value="1"/>
</dbReference>
<feature type="binding site" evidence="5">
    <location>
        <position position="34"/>
    </location>
    <ligand>
        <name>ATP</name>
        <dbReference type="ChEBI" id="CHEBI:30616"/>
    </ligand>
</feature>
<dbReference type="RefSeq" id="XP_020088033.1">
    <property type="nucleotide sequence ID" value="XM_020232444.1"/>
</dbReference>
<dbReference type="GO" id="GO:0007165">
    <property type="term" value="P:signal transduction"/>
    <property type="evidence" value="ECO:0007669"/>
    <property type="project" value="TreeGrafter"/>
</dbReference>
<dbReference type="PROSITE" id="PS00107">
    <property type="entry name" value="PROTEIN_KINASE_ATP"/>
    <property type="match status" value="1"/>
</dbReference>
<keyword evidence="2 5" id="KW-0547">Nucleotide-binding</keyword>
<dbReference type="GeneID" id="109710031"/>
<proteinExistence type="inferred from homology"/>
<keyword evidence="8" id="KW-1185">Reference proteome</keyword>
<evidence type="ECO:0000256" key="1">
    <source>
        <dbReference type="ARBA" id="ARBA00022679"/>
    </source>
</evidence>
<dbReference type="GO" id="GO:0004674">
    <property type="term" value="F:protein serine/threonine kinase activity"/>
    <property type="evidence" value="ECO:0007669"/>
    <property type="project" value="UniProtKB-KW"/>
</dbReference>
<dbReference type="CDD" id="cd06606">
    <property type="entry name" value="STKc_MAPKKK"/>
    <property type="match status" value="1"/>
</dbReference>
<evidence type="ECO:0000313" key="8">
    <source>
        <dbReference type="Proteomes" id="UP000515123"/>
    </source>
</evidence>
<accession>A0A6P5F3J9</accession>
<dbReference type="Gramene" id="Aco004508.1.mrna1">
    <property type="protein sequence ID" value="Aco004508.1.mrna1.cds1"/>
    <property type="gene ID" value="Aco004508.1.path1"/>
</dbReference>
<dbReference type="Gene3D" id="1.10.510.10">
    <property type="entry name" value="Transferase(Phosphotransferase) domain 1"/>
    <property type="match status" value="1"/>
</dbReference>
<evidence type="ECO:0000256" key="3">
    <source>
        <dbReference type="ARBA" id="ARBA00022777"/>
    </source>
</evidence>
<dbReference type="InterPro" id="IPR008271">
    <property type="entry name" value="Ser/Thr_kinase_AS"/>
</dbReference>
<keyword evidence="1" id="KW-0808">Transferase</keyword>
<gene>
    <name evidence="9" type="primary">LOC109710031</name>
</gene>
<dbReference type="InterPro" id="IPR052751">
    <property type="entry name" value="Plant_MAPKKK"/>
</dbReference>
<comment type="similarity">
    <text evidence="6">Belongs to the protein kinase superfamily.</text>
</comment>
<organism evidence="8 9">
    <name type="scientific">Ananas comosus</name>
    <name type="common">Pineapple</name>
    <name type="synonym">Ananas ananas</name>
    <dbReference type="NCBI Taxonomy" id="4615"/>
    <lineage>
        <taxon>Eukaryota</taxon>
        <taxon>Viridiplantae</taxon>
        <taxon>Streptophyta</taxon>
        <taxon>Embryophyta</taxon>
        <taxon>Tracheophyta</taxon>
        <taxon>Spermatophyta</taxon>
        <taxon>Magnoliopsida</taxon>
        <taxon>Liliopsida</taxon>
        <taxon>Poales</taxon>
        <taxon>Bromeliaceae</taxon>
        <taxon>Bromelioideae</taxon>
        <taxon>Ananas</taxon>
    </lineage>
</organism>
<reference evidence="8" key="1">
    <citation type="journal article" date="2015" name="Nat. Genet.">
        <title>The pineapple genome and the evolution of CAM photosynthesis.</title>
        <authorList>
            <person name="Ming R."/>
            <person name="VanBuren R."/>
            <person name="Wai C.M."/>
            <person name="Tang H."/>
            <person name="Schatz M.C."/>
            <person name="Bowers J.E."/>
            <person name="Lyons E."/>
            <person name="Wang M.L."/>
            <person name="Chen J."/>
            <person name="Biggers E."/>
            <person name="Zhang J."/>
            <person name="Huang L."/>
            <person name="Zhang L."/>
            <person name="Miao W."/>
            <person name="Zhang J."/>
            <person name="Ye Z."/>
            <person name="Miao C."/>
            <person name="Lin Z."/>
            <person name="Wang H."/>
            <person name="Zhou H."/>
            <person name="Yim W.C."/>
            <person name="Priest H.D."/>
            <person name="Zheng C."/>
            <person name="Woodhouse M."/>
            <person name="Edger P.P."/>
            <person name="Guyot R."/>
            <person name="Guo H.B."/>
            <person name="Guo H."/>
            <person name="Zheng G."/>
            <person name="Singh R."/>
            <person name="Sharma A."/>
            <person name="Min X."/>
            <person name="Zheng Y."/>
            <person name="Lee H."/>
            <person name="Gurtowski J."/>
            <person name="Sedlazeck F.J."/>
            <person name="Harkess A."/>
            <person name="McKain M.R."/>
            <person name="Liao Z."/>
            <person name="Fang J."/>
            <person name="Liu J."/>
            <person name="Zhang X."/>
            <person name="Zhang Q."/>
            <person name="Hu W."/>
            <person name="Qin Y."/>
            <person name="Wang K."/>
            <person name="Chen L.Y."/>
            <person name="Shirley N."/>
            <person name="Lin Y.R."/>
            <person name="Liu L.Y."/>
            <person name="Hernandez A.G."/>
            <person name="Wright C.L."/>
            <person name="Bulone V."/>
            <person name="Tuskan G.A."/>
            <person name="Heath K."/>
            <person name="Zee F."/>
            <person name="Moore P.H."/>
            <person name="Sunkar R."/>
            <person name="Leebens-Mack J.H."/>
            <person name="Mockler T."/>
            <person name="Bennetzen J.L."/>
            <person name="Freeling M."/>
            <person name="Sankoff D."/>
            <person name="Paterson A.H."/>
            <person name="Zhu X."/>
            <person name="Yang X."/>
            <person name="Smith J.A."/>
            <person name="Cushman J.C."/>
            <person name="Paull R.E."/>
            <person name="Yu Q."/>
        </authorList>
    </citation>
    <scope>NUCLEOTIDE SEQUENCE [LARGE SCALE GENOMIC DNA]</scope>
    <source>
        <strain evidence="8">cv. F153</strain>
    </source>
</reference>
<sequence>MGREWRRGPTLGRGSSAVVSLATASSSGEAFAVKSAELSRSGPLRREQKILSGLSSPYVVSYIGFDITEEEATAAIFHYYNLFIEYAPGGSLSDEIKRRGGRLDEDAVRSRAWQILRGLAYLHERGVAHCDVKGQNVLIGADGRAMIADLGCARSVTDDDDDDDGDDDGVTYGCSRIRLRGTPMFMAPEVARGDEQGTAAADVWALGCTVIEMATGGAPWPDLSDPIAALHHIAFSSDVPEFPWWMSEEGKDFLSRCLRRDPEERWTAEQLLQHPFVSSQSIRCGGNDHCLWESPKSTLDQGFWATLEEEDSEEFEIANTEQIPIPTIDIRADINSVMPAKSPSNNSISERLRGLGGGEISGPDWAWDDDWATVRTVDCREIAIDVKAEEDVRSISTSGCDEEYMFSVNSTCLVLITFGMRRICATAHTAVMLQERMVV</sequence>
<dbReference type="SUPFAM" id="SSF56112">
    <property type="entry name" value="Protein kinase-like (PK-like)"/>
    <property type="match status" value="1"/>
</dbReference>
<dbReference type="PROSITE" id="PS50011">
    <property type="entry name" value="PROTEIN_KINASE_DOM"/>
    <property type="match status" value="1"/>
</dbReference>
<evidence type="ECO:0000256" key="2">
    <source>
        <dbReference type="ARBA" id="ARBA00022741"/>
    </source>
</evidence>
<dbReference type="SMART" id="SM00220">
    <property type="entry name" value="S_TKc"/>
    <property type="match status" value="1"/>
</dbReference>
<dbReference type="GO" id="GO:0005524">
    <property type="term" value="F:ATP binding"/>
    <property type="evidence" value="ECO:0007669"/>
    <property type="project" value="UniProtKB-UniRule"/>
</dbReference>
<dbReference type="InterPro" id="IPR017441">
    <property type="entry name" value="Protein_kinase_ATP_BS"/>
</dbReference>
<dbReference type="InterPro" id="IPR011009">
    <property type="entry name" value="Kinase-like_dom_sf"/>
</dbReference>
<keyword evidence="3" id="KW-0418">Kinase</keyword>
<name>A0A6P5F3J9_ANACO</name>
<dbReference type="OrthoDB" id="275301at2759"/>
<reference evidence="9" key="2">
    <citation type="submission" date="2025-08" db="UniProtKB">
        <authorList>
            <consortium name="RefSeq"/>
        </authorList>
    </citation>
    <scope>IDENTIFICATION</scope>
    <source>
        <tissue evidence="9">Leaf</tissue>
    </source>
</reference>
<dbReference type="PANTHER" id="PTHR48011">
    <property type="entry name" value="CCR4-NOT TRANSCRIPTIONAL COMPLEX SUBUNIT CAF120-RELATED"/>
    <property type="match status" value="1"/>
</dbReference>
<evidence type="ECO:0000256" key="5">
    <source>
        <dbReference type="PROSITE-ProRule" id="PRU10141"/>
    </source>
</evidence>
<feature type="domain" description="Protein kinase" evidence="7">
    <location>
        <begin position="5"/>
        <end position="277"/>
    </location>
</feature>
<dbReference type="Proteomes" id="UP000515123">
    <property type="component" value="Linkage group 5"/>
</dbReference>
<evidence type="ECO:0000256" key="6">
    <source>
        <dbReference type="RuleBase" id="RU000304"/>
    </source>
</evidence>
<dbReference type="FunFam" id="1.10.510.10:FF:000466">
    <property type="entry name" value="MAP kinase kinase kinase18"/>
    <property type="match status" value="1"/>
</dbReference>
<dbReference type="InterPro" id="IPR000719">
    <property type="entry name" value="Prot_kinase_dom"/>
</dbReference>
<protein>
    <submittedName>
        <fullName evidence="9">Mitogen-activated protein kinase kinase kinase YODA-like</fullName>
    </submittedName>
</protein>
<dbReference type="PANTHER" id="PTHR48011:SF4">
    <property type="entry name" value="MITOGEN-ACTIVATED PROTEIN KINASE KINASE KINASE 19"/>
    <property type="match status" value="1"/>
</dbReference>
<evidence type="ECO:0000259" key="7">
    <source>
        <dbReference type="PROSITE" id="PS50011"/>
    </source>
</evidence>
<keyword evidence="4 5" id="KW-0067">ATP-binding</keyword>
<evidence type="ECO:0000256" key="4">
    <source>
        <dbReference type="ARBA" id="ARBA00022840"/>
    </source>
</evidence>
<keyword evidence="6" id="KW-0723">Serine/threonine-protein kinase</keyword>
<evidence type="ECO:0000313" key="9">
    <source>
        <dbReference type="RefSeq" id="XP_020088033.1"/>
    </source>
</evidence>
<dbReference type="AlphaFoldDB" id="A0A6P5F3J9"/>
<dbReference type="Pfam" id="PF00069">
    <property type="entry name" value="Pkinase"/>
    <property type="match status" value="1"/>
</dbReference>